<keyword evidence="1" id="KW-1133">Transmembrane helix</keyword>
<protein>
    <submittedName>
        <fullName evidence="2">Uncharacterized protein</fullName>
    </submittedName>
</protein>
<comment type="caution">
    <text evidence="2">The sequence shown here is derived from an EMBL/GenBank/DDBJ whole genome shotgun (WGS) entry which is preliminary data.</text>
</comment>
<keyword evidence="1" id="KW-0472">Membrane</keyword>
<keyword evidence="3" id="KW-1185">Reference proteome</keyword>
<name>A0AAD9V397_ACRCE</name>
<feature type="transmembrane region" description="Helical" evidence="1">
    <location>
        <begin position="20"/>
        <end position="41"/>
    </location>
</feature>
<keyword evidence="1" id="KW-0812">Transmembrane</keyword>
<organism evidence="2 3">
    <name type="scientific">Acropora cervicornis</name>
    <name type="common">Staghorn coral</name>
    <dbReference type="NCBI Taxonomy" id="6130"/>
    <lineage>
        <taxon>Eukaryota</taxon>
        <taxon>Metazoa</taxon>
        <taxon>Cnidaria</taxon>
        <taxon>Anthozoa</taxon>
        <taxon>Hexacorallia</taxon>
        <taxon>Scleractinia</taxon>
        <taxon>Astrocoeniina</taxon>
        <taxon>Acroporidae</taxon>
        <taxon>Acropora</taxon>
    </lineage>
</organism>
<dbReference type="Proteomes" id="UP001249851">
    <property type="component" value="Unassembled WGS sequence"/>
</dbReference>
<gene>
    <name evidence="2" type="ORF">P5673_017771</name>
</gene>
<evidence type="ECO:0000256" key="1">
    <source>
        <dbReference type="SAM" id="Phobius"/>
    </source>
</evidence>
<proteinExistence type="predicted"/>
<dbReference type="AlphaFoldDB" id="A0AAD9V397"/>
<evidence type="ECO:0000313" key="3">
    <source>
        <dbReference type="Proteomes" id="UP001249851"/>
    </source>
</evidence>
<reference evidence="2" key="2">
    <citation type="journal article" date="2023" name="Science">
        <title>Genomic signatures of disease resistance in endangered staghorn corals.</title>
        <authorList>
            <person name="Vollmer S.V."/>
            <person name="Selwyn J.D."/>
            <person name="Despard B.A."/>
            <person name="Roesel C.L."/>
        </authorList>
    </citation>
    <scope>NUCLEOTIDE SEQUENCE</scope>
    <source>
        <strain evidence="2">K2</strain>
    </source>
</reference>
<accession>A0AAD9V397</accession>
<reference evidence="2" key="1">
    <citation type="journal article" date="2023" name="G3 (Bethesda)">
        <title>Whole genome assembly and annotation of the endangered Caribbean coral Acropora cervicornis.</title>
        <authorList>
            <person name="Selwyn J.D."/>
            <person name="Vollmer S.V."/>
        </authorList>
    </citation>
    <scope>NUCLEOTIDE SEQUENCE</scope>
    <source>
        <strain evidence="2">K2</strain>
    </source>
</reference>
<dbReference type="EMBL" id="JARQWQ010000039">
    <property type="protein sequence ID" value="KAK2559684.1"/>
    <property type="molecule type" value="Genomic_DNA"/>
</dbReference>
<evidence type="ECO:0000313" key="2">
    <source>
        <dbReference type="EMBL" id="KAK2559684.1"/>
    </source>
</evidence>
<sequence>MARKVFGFQQLRNVLRTLGYILFVYLFSISSVDVLQQMVFAGSFSIRTEWSSLDIITDINTETRIRSS</sequence>